<dbReference type="SUPFAM" id="SSF52402">
    <property type="entry name" value="Adenine nucleotide alpha hydrolases-like"/>
    <property type="match status" value="2"/>
</dbReference>
<evidence type="ECO:0008006" key="3">
    <source>
        <dbReference type="Google" id="ProtNLM"/>
    </source>
</evidence>
<comment type="caution">
    <text evidence="1">The sequence shown here is derived from an EMBL/GenBank/DDBJ whole genome shotgun (WGS) entry which is preliminary data.</text>
</comment>
<organism evidence="1 2">
    <name type="scientific">Hymenobacter coccineus</name>
    <dbReference type="NCBI Taxonomy" id="1908235"/>
    <lineage>
        <taxon>Bacteria</taxon>
        <taxon>Pseudomonadati</taxon>
        <taxon>Bacteroidota</taxon>
        <taxon>Cytophagia</taxon>
        <taxon>Cytophagales</taxon>
        <taxon>Hymenobacteraceae</taxon>
        <taxon>Hymenobacter</taxon>
    </lineage>
</organism>
<gene>
    <name evidence="1" type="ORF">BEN49_22290</name>
</gene>
<evidence type="ECO:0000313" key="1">
    <source>
        <dbReference type="EMBL" id="OGX90591.1"/>
    </source>
</evidence>
<evidence type="ECO:0000313" key="2">
    <source>
        <dbReference type="Proteomes" id="UP000177506"/>
    </source>
</evidence>
<dbReference type="CDD" id="cd00293">
    <property type="entry name" value="USP-like"/>
    <property type="match status" value="1"/>
</dbReference>
<dbReference type="OrthoDB" id="936242at2"/>
<protein>
    <recommendedName>
        <fullName evidence="3">UspA domain-containing protein</fullName>
    </recommendedName>
</protein>
<dbReference type="RefSeq" id="WP_070742787.1">
    <property type="nucleotide sequence ID" value="NZ_MDZA01000129.1"/>
</dbReference>
<dbReference type="EMBL" id="MDZA01000129">
    <property type="protein sequence ID" value="OGX90591.1"/>
    <property type="molecule type" value="Genomic_DNA"/>
</dbReference>
<reference evidence="1 2" key="1">
    <citation type="submission" date="2016-08" db="EMBL/GenBank/DDBJ databases">
        <title>Hymenobacter coccineus sp. nov., Hymenobacter lapidarius sp. nov. and Hymenobacter glacialis sp. nov., isolated from Antarctic soil.</title>
        <authorList>
            <person name="Sedlacek I."/>
            <person name="Kralova S."/>
            <person name="Kyrova K."/>
            <person name="Maslanova I."/>
            <person name="Stankova E."/>
            <person name="Vrbovska V."/>
            <person name="Nemec M."/>
            <person name="Bartak M."/>
            <person name="Svec P."/>
            <person name="Busse H.-J."/>
            <person name="Pantucek R."/>
        </authorList>
    </citation>
    <scope>NUCLEOTIDE SEQUENCE [LARGE SCALE GENOMIC DNA]</scope>
    <source>
        <strain evidence="1 2">CCM 8649</strain>
    </source>
</reference>
<dbReference type="Gene3D" id="3.40.50.12370">
    <property type="match status" value="1"/>
</dbReference>
<dbReference type="AlphaFoldDB" id="A0A1G1TI96"/>
<accession>A0A1G1TI96</accession>
<dbReference type="Proteomes" id="UP000177506">
    <property type="component" value="Unassembled WGS sequence"/>
</dbReference>
<keyword evidence="2" id="KW-1185">Reference proteome</keyword>
<name>A0A1G1TI96_9BACT</name>
<proteinExistence type="predicted"/>
<sequence length="300" mass="31734">MPTALQTILVPIDFTAASEDALVYANKLAVRLPAEILLVHTGTGPGLPPDERAALLRRLEALAERLRYQQLTRQSGRRINYFYHVAAEPLAACLQVLVTGYCADLVVTGQALLDCAAAGAAGAPLLLLPERVSCPVLVVPPGYPELPGRLVVAGDFARLGGAQLAPLAALARTAPAHFDLVQFYPPTSAGLVPLKKALRAACAHLPGATTHLLPDDDALEGLSEFCARQGAQLLVLGTTDGCLVRRFFNPHYRQTNAFHLGIPVLLLPTSTLPTAACCANCSLRQAAEARLVAQPSTVTF</sequence>